<gene>
    <name evidence="3" type="ORF">GCM10010470_01470</name>
</gene>
<feature type="domain" description="pPIWI-RE three-gene island" evidence="2">
    <location>
        <begin position="11"/>
        <end position="146"/>
    </location>
</feature>
<dbReference type="InterPro" id="IPR040828">
    <property type="entry name" value="pPIWI_RE_REase"/>
</dbReference>
<accession>A0ABN3V069</accession>
<evidence type="ECO:0000313" key="4">
    <source>
        <dbReference type="Proteomes" id="UP001500979"/>
    </source>
</evidence>
<evidence type="ECO:0008006" key="5">
    <source>
        <dbReference type="Google" id="ProtNLM"/>
    </source>
</evidence>
<comment type="caution">
    <text evidence="3">The sequence shown here is derived from an EMBL/GenBank/DDBJ whole genome shotgun (WGS) entry which is preliminary data.</text>
</comment>
<dbReference type="Pfam" id="PF18154">
    <property type="entry name" value="pPIWI_RE_REase"/>
    <property type="match status" value="1"/>
</dbReference>
<sequence>MISDKDDTAIVRMVARGIIELGAVARLASFSMPYPRSAQLALDKLVATLLETPGSAPLSVPGLVDWARYRPLKDWPLSIPDDLLTGDDLLISARTGNPSQLCVEWAADRGELERNALESLRRLADDCSTADKYLRHLMFLVERPVVIEQELLKLQDRRLLRVWHRVRDLYEPVPQRYVFRDAAALCSACRFLMVPAEGMGWVCETDDCASYFPDGDVHAADQLFSLPLGLRWFVAHPGRTELALRGSLESRGAAIDHRHDHLVVTWQDDESWVLMTRDRLNPALLARSIGERAADLRADRVLVVVPGNRLVAQPDYREIFARNLPTAASTAELVGDDELIDLASARSCRP</sequence>
<dbReference type="Pfam" id="PF18156">
    <property type="entry name" value="pPIWI_RE_Y"/>
    <property type="match status" value="1"/>
</dbReference>
<evidence type="ECO:0000259" key="1">
    <source>
        <dbReference type="Pfam" id="PF18154"/>
    </source>
</evidence>
<feature type="domain" description="REase associating with pPIWI RE" evidence="1">
    <location>
        <begin position="238"/>
        <end position="346"/>
    </location>
</feature>
<keyword evidence="4" id="KW-1185">Reference proteome</keyword>
<reference evidence="3 4" key="1">
    <citation type="journal article" date="2019" name="Int. J. Syst. Evol. Microbiol.">
        <title>The Global Catalogue of Microorganisms (GCM) 10K type strain sequencing project: providing services to taxonomists for standard genome sequencing and annotation.</title>
        <authorList>
            <consortium name="The Broad Institute Genomics Platform"/>
            <consortium name="The Broad Institute Genome Sequencing Center for Infectious Disease"/>
            <person name="Wu L."/>
            <person name="Ma J."/>
        </authorList>
    </citation>
    <scope>NUCLEOTIDE SEQUENCE [LARGE SCALE GENOMIC DNA]</scope>
    <source>
        <strain evidence="3 4">JCM 9383</strain>
    </source>
</reference>
<organism evidence="3 4">
    <name type="scientific">Saccharopolyspora taberi</name>
    <dbReference type="NCBI Taxonomy" id="60895"/>
    <lineage>
        <taxon>Bacteria</taxon>
        <taxon>Bacillati</taxon>
        <taxon>Actinomycetota</taxon>
        <taxon>Actinomycetes</taxon>
        <taxon>Pseudonocardiales</taxon>
        <taxon>Pseudonocardiaceae</taxon>
        <taxon>Saccharopolyspora</taxon>
    </lineage>
</organism>
<protein>
    <recommendedName>
        <fullName evidence="5">REase associating with pPIWI RE domain-containing protein</fullName>
    </recommendedName>
</protein>
<name>A0ABN3V069_9PSEU</name>
<evidence type="ECO:0000259" key="2">
    <source>
        <dbReference type="Pfam" id="PF18156"/>
    </source>
</evidence>
<dbReference type="EMBL" id="BAAAUX010000001">
    <property type="protein sequence ID" value="GAA2773474.1"/>
    <property type="molecule type" value="Genomic_DNA"/>
</dbReference>
<dbReference type="RefSeq" id="WP_344677333.1">
    <property type="nucleotide sequence ID" value="NZ_BAAAUX010000001.1"/>
</dbReference>
<proteinExistence type="predicted"/>
<evidence type="ECO:0000313" key="3">
    <source>
        <dbReference type="EMBL" id="GAA2773474.1"/>
    </source>
</evidence>
<dbReference type="InterPro" id="IPR041191">
    <property type="entry name" value="pPIWI_RE_Y"/>
</dbReference>
<dbReference type="Proteomes" id="UP001500979">
    <property type="component" value="Unassembled WGS sequence"/>
</dbReference>